<feature type="transmembrane region" description="Helical" evidence="5">
    <location>
        <begin position="43"/>
        <end position="65"/>
    </location>
</feature>
<dbReference type="EMBL" id="JABFDN010000004">
    <property type="protein sequence ID" value="NPU66643.1"/>
    <property type="molecule type" value="Genomic_DNA"/>
</dbReference>
<dbReference type="InterPro" id="IPR023352">
    <property type="entry name" value="MAPEG-like_dom_sf"/>
</dbReference>
<evidence type="ECO:0000313" key="6">
    <source>
        <dbReference type="EMBL" id="NPU66643.1"/>
    </source>
</evidence>
<dbReference type="InterPro" id="IPR001129">
    <property type="entry name" value="Membr-assoc_MAPEG"/>
</dbReference>
<evidence type="ECO:0000256" key="3">
    <source>
        <dbReference type="ARBA" id="ARBA00022989"/>
    </source>
</evidence>
<dbReference type="Gene3D" id="1.20.120.550">
    <property type="entry name" value="Membrane associated eicosanoid/glutathione metabolism-like domain"/>
    <property type="match status" value="1"/>
</dbReference>
<sequence>MAEDAAFHREQRQVATGMAAAALIAIAAIGIGLWQGSGPTQPLAARLATVLRLDLLVVVWLLAAIGNVARLRFFSAQDIAGSATTVASEAVRRGNAILQNTLEQAVLAVAVHLGLAAALPYPDLLLVTLVILFGLGRLLFWLGYARGAAGRAFGFALTFYPTAFSLILGIVLVLTGRAA</sequence>
<dbReference type="SUPFAM" id="SSF161084">
    <property type="entry name" value="MAPEG domain-like"/>
    <property type="match status" value="1"/>
</dbReference>
<evidence type="ECO:0000256" key="4">
    <source>
        <dbReference type="ARBA" id="ARBA00023136"/>
    </source>
</evidence>
<dbReference type="RefSeq" id="WP_172111698.1">
    <property type="nucleotide sequence ID" value="NZ_JABFDN010000004.1"/>
</dbReference>
<dbReference type="PANTHER" id="PTHR31004">
    <property type="entry name" value="TRANSMEMBRANE PROTEIN 79"/>
    <property type="match status" value="1"/>
</dbReference>
<evidence type="ECO:0000313" key="7">
    <source>
        <dbReference type="Proteomes" id="UP000886476"/>
    </source>
</evidence>
<comment type="caution">
    <text evidence="6">The sequence shown here is derived from an EMBL/GenBank/DDBJ whole genome shotgun (WGS) entry which is preliminary data.</text>
</comment>
<name>A0ABX2CFJ7_9BRAD</name>
<accession>A0ABX2CFJ7</accession>
<evidence type="ECO:0000256" key="5">
    <source>
        <dbReference type="SAM" id="Phobius"/>
    </source>
</evidence>
<dbReference type="Proteomes" id="UP000886476">
    <property type="component" value="Unassembled WGS sequence"/>
</dbReference>
<feature type="transmembrane region" description="Helical" evidence="5">
    <location>
        <begin position="14"/>
        <end position="37"/>
    </location>
</feature>
<keyword evidence="4 5" id="KW-0472">Membrane</keyword>
<comment type="subcellular location">
    <subcellularLocation>
        <location evidence="1">Membrane</location>
    </subcellularLocation>
</comment>
<feature type="transmembrane region" description="Helical" evidence="5">
    <location>
        <begin position="152"/>
        <end position="174"/>
    </location>
</feature>
<feature type="transmembrane region" description="Helical" evidence="5">
    <location>
        <begin position="125"/>
        <end position="145"/>
    </location>
</feature>
<dbReference type="Pfam" id="PF01124">
    <property type="entry name" value="MAPEG"/>
    <property type="match status" value="1"/>
</dbReference>
<keyword evidence="7" id="KW-1185">Reference proteome</keyword>
<evidence type="ECO:0000256" key="1">
    <source>
        <dbReference type="ARBA" id="ARBA00004370"/>
    </source>
</evidence>
<keyword evidence="3 5" id="KW-1133">Transmembrane helix</keyword>
<gene>
    <name evidence="6" type="ORF">HL667_16700</name>
</gene>
<organism evidence="6 7">
    <name type="scientific">Bradyrhizobium aeschynomenes</name>
    <dbReference type="NCBI Taxonomy" id="2734909"/>
    <lineage>
        <taxon>Bacteria</taxon>
        <taxon>Pseudomonadati</taxon>
        <taxon>Pseudomonadota</taxon>
        <taxon>Alphaproteobacteria</taxon>
        <taxon>Hyphomicrobiales</taxon>
        <taxon>Nitrobacteraceae</taxon>
        <taxon>Bradyrhizobium</taxon>
    </lineage>
</organism>
<dbReference type="PANTHER" id="PTHR31004:SF1">
    <property type="entry name" value="TRANSMEMBRANE PROTEIN 79"/>
    <property type="match status" value="1"/>
</dbReference>
<proteinExistence type="predicted"/>
<keyword evidence="2 5" id="KW-0812">Transmembrane</keyword>
<protein>
    <submittedName>
        <fullName evidence="6">MAPEG family protein</fullName>
    </submittedName>
</protein>
<feature type="transmembrane region" description="Helical" evidence="5">
    <location>
        <begin position="102"/>
        <end position="119"/>
    </location>
</feature>
<reference evidence="6" key="1">
    <citation type="submission" date="2020-05" db="EMBL/GenBank/DDBJ databases">
        <title>Nod-independent and nitrogen-fixing Bradyrhizobium aeschynomene sp. nov. isolated from nodules of Aeschynomene indica.</title>
        <authorList>
            <person name="Zhang Z."/>
        </authorList>
    </citation>
    <scope>NUCLEOTIDE SEQUENCE</scope>
    <source>
        <strain evidence="6">83012</strain>
    </source>
</reference>
<evidence type="ECO:0000256" key="2">
    <source>
        <dbReference type="ARBA" id="ARBA00022692"/>
    </source>
</evidence>